<evidence type="ECO:0000259" key="1">
    <source>
        <dbReference type="Pfam" id="PF18598"/>
    </source>
</evidence>
<dbReference type="Gene3D" id="1.10.357.10">
    <property type="entry name" value="Tetracycline Repressor, domain 2"/>
    <property type="match status" value="1"/>
</dbReference>
<dbReference type="Pfam" id="PF18598">
    <property type="entry name" value="TetR_C_36"/>
    <property type="match status" value="1"/>
</dbReference>
<evidence type="ECO:0000313" key="3">
    <source>
        <dbReference type="Proteomes" id="UP000282106"/>
    </source>
</evidence>
<dbReference type="InterPro" id="IPR041485">
    <property type="entry name" value="TetR_C_36"/>
</dbReference>
<sequence>MNTSATPVAPRPRATAPVPARLGPDAALALARSWFLEQRRIDLQGLAAELGINRVTLYRWLGAHEQLMGEVLCFYADLAWKDALKNVACTGPEYTARVLHRFLRLLQGFAPFQHFIRDDPEYALKLLTSKHSRVQAQVVQRIRVLLEGEVQAQRLELPTDLESLAYALVRICEAFLYNDLITGRAPDLDKAKEIIGALLQAPWRTLRL</sequence>
<organism evidence="2 3">
    <name type="scientific">Stagnimonas aquatica</name>
    <dbReference type="NCBI Taxonomy" id="2689987"/>
    <lineage>
        <taxon>Bacteria</taxon>
        <taxon>Pseudomonadati</taxon>
        <taxon>Pseudomonadota</taxon>
        <taxon>Gammaproteobacteria</taxon>
        <taxon>Nevskiales</taxon>
        <taxon>Nevskiaceae</taxon>
        <taxon>Stagnimonas</taxon>
    </lineage>
</organism>
<proteinExistence type="predicted"/>
<dbReference type="InParanoid" id="A0A3N0V139"/>
<accession>A0A3N0V139</accession>
<dbReference type="RefSeq" id="WP_123212922.1">
    <property type="nucleotide sequence ID" value="NZ_RJVO01000009.1"/>
</dbReference>
<protein>
    <submittedName>
        <fullName evidence="2">TetR/AcrR family transcriptional regulator</fullName>
    </submittedName>
</protein>
<dbReference type="AlphaFoldDB" id="A0A3N0V139"/>
<dbReference type="Proteomes" id="UP000282106">
    <property type="component" value="Unassembled WGS sequence"/>
</dbReference>
<gene>
    <name evidence="2" type="ORF">ED208_15960</name>
</gene>
<evidence type="ECO:0000313" key="2">
    <source>
        <dbReference type="EMBL" id="ROH86526.1"/>
    </source>
</evidence>
<dbReference type="EMBL" id="RJVO01000009">
    <property type="protein sequence ID" value="ROH86526.1"/>
    <property type="molecule type" value="Genomic_DNA"/>
</dbReference>
<feature type="domain" description="QsdR TetR regulatory C-terminal" evidence="1">
    <location>
        <begin position="90"/>
        <end position="200"/>
    </location>
</feature>
<reference evidence="2 3" key="1">
    <citation type="submission" date="2018-10" db="EMBL/GenBank/DDBJ databases">
        <authorList>
            <person name="Chen W.-M."/>
        </authorList>
    </citation>
    <scope>NUCLEOTIDE SEQUENCE [LARGE SCALE GENOMIC DNA]</scope>
    <source>
        <strain evidence="2 3">THS-13</strain>
    </source>
</reference>
<comment type="caution">
    <text evidence="2">The sequence shown here is derived from an EMBL/GenBank/DDBJ whole genome shotgun (WGS) entry which is preliminary data.</text>
</comment>
<name>A0A3N0V139_9GAMM</name>
<keyword evidence="3" id="KW-1185">Reference proteome</keyword>